<dbReference type="PROSITE" id="PS51718">
    <property type="entry name" value="G_DYNAMIN_2"/>
    <property type="match status" value="1"/>
</dbReference>
<evidence type="ECO:0000256" key="11">
    <source>
        <dbReference type="ARBA" id="ARBA00048548"/>
    </source>
</evidence>
<organism evidence="14 15">
    <name type="scientific">Cotesia congregata</name>
    <name type="common">Parasitoid wasp</name>
    <name type="synonym">Apanteles congregatus</name>
    <dbReference type="NCBI Taxonomy" id="51543"/>
    <lineage>
        <taxon>Eukaryota</taxon>
        <taxon>Metazoa</taxon>
        <taxon>Ecdysozoa</taxon>
        <taxon>Arthropoda</taxon>
        <taxon>Hexapoda</taxon>
        <taxon>Insecta</taxon>
        <taxon>Pterygota</taxon>
        <taxon>Neoptera</taxon>
        <taxon>Endopterygota</taxon>
        <taxon>Hymenoptera</taxon>
        <taxon>Apocrita</taxon>
        <taxon>Ichneumonoidea</taxon>
        <taxon>Braconidae</taxon>
        <taxon>Microgastrinae</taxon>
        <taxon>Cotesia</taxon>
    </lineage>
</organism>
<name>A0A8J2HP32_COTCN</name>
<evidence type="ECO:0000256" key="10">
    <source>
        <dbReference type="ARBA" id="ARBA00023136"/>
    </source>
</evidence>
<dbReference type="Proteomes" id="UP000786811">
    <property type="component" value="Unassembled WGS sequence"/>
</dbReference>
<feature type="transmembrane region" description="Helical" evidence="12">
    <location>
        <begin position="540"/>
        <end position="557"/>
    </location>
</feature>
<keyword evidence="6 12" id="KW-1133">Transmembrane helix</keyword>
<comment type="subcellular location">
    <subcellularLocation>
        <location evidence="1">Mitochondrion outer membrane</location>
        <topology evidence="1">Multi-pass membrane protein</topology>
    </subcellularLocation>
</comment>
<proteinExistence type="predicted"/>
<dbReference type="Gene3D" id="1.20.5.110">
    <property type="match status" value="1"/>
</dbReference>
<evidence type="ECO:0000256" key="6">
    <source>
        <dbReference type="ARBA" id="ARBA00022989"/>
    </source>
</evidence>
<dbReference type="InterPro" id="IPR045063">
    <property type="entry name" value="Dynamin_N"/>
</dbReference>
<keyword evidence="9" id="KW-0342">GTP-binding</keyword>
<dbReference type="GO" id="GO:0008053">
    <property type="term" value="P:mitochondrial fusion"/>
    <property type="evidence" value="ECO:0007669"/>
    <property type="project" value="InterPro"/>
</dbReference>
<evidence type="ECO:0000256" key="1">
    <source>
        <dbReference type="ARBA" id="ARBA00004374"/>
    </source>
</evidence>
<evidence type="ECO:0000256" key="12">
    <source>
        <dbReference type="SAM" id="Phobius"/>
    </source>
</evidence>
<dbReference type="Pfam" id="PF00350">
    <property type="entry name" value="Dynamin_N"/>
    <property type="match status" value="1"/>
</dbReference>
<dbReference type="InterPro" id="IPR030381">
    <property type="entry name" value="G_DYNAMIN_dom"/>
</dbReference>
<keyword evidence="5" id="KW-0378">Hydrolase</keyword>
<evidence type="ECO:0000256" key="3">
    <source>
        <dbReference type="ARBA" id="ARBA00022741"/>
    </source>
</evidence>
<keyword evidence="3" id="KW-0547">Nucleotide-binding</keyword>
<dbReference type="InterPro" id="IPR027417">
    <property type="entry name" value="P-loop_NTPase"/>
</dbReference>
<evidence type="ECO:0000256" key="7">
    <source>
        <dbReference type="ARBA" id="ARBA00023054"/>
    </source>
</evidence>
<evidence type="ECO:0000313" key="14">
    <source>
        <dbReference type="EMBL" id="CAG5108428.1"/>
    </source>
</evidence>
<dbReference type="SUPFAM" id="SSF52540">
    <property type="entry name" value="P-loop containing nucleoside triphosphate hydrolases"/>
    <property type="match status" value="1"/>
</dbReference>
<dbReference type="EMBL" id="CAJNRD030001124">
    <property type="protein sequence ID" value="CAG5108428.1"/>
    <property type="molecule type" value="Genomic_DNA"/>
</dbReference>
<dbReference type="InterPro" id="IPR027094">
    <property type="entry name" value="Mitofusin_fam"/>
</dbReference>
<dbReference type="AlphaFoldDB" id="A0A8J2HP32"/>
<dbReference type="PANTHER" id="PTHR10465:SF3">
    <property type="entry name" value="TRANSMEMBRANE GTPASE MARF-RELATED"/>
    <property type="match status" value="1"/>
</dbReference>
<feature type="domain" description="Dynamin-type G" evidence="13">
    <location>
        <begin position="91"/>
        <end position="341"/>
    </location>
</feature>
<sequence>MAAYINRTVSMIGGDSQLRVNDTRTDNSPLQIFVKAKKKINDIFGEIEVYVKETVDFMQTLQNDRNVINAEEVENIQSYIDRVHGIRDVLKRDHMKVAFFGRTSNGKSTVINAMLRDKILPSGIGHTTNCFLQVEGSENGESYLMTEGSNKKQSVESVGQLGHALCKEKLCESNLVRIFWPKEKCLLLRDDVVFVDSPGVDVTPNLDEWIDKHCLDADVFVLVANAESTLMVTEKNFFHKVSKKLSKPNIFILNNRWDASASEPEFLDEVRAQHQERAVEFLARELKVYSLKDADDRIFFISAKETLQAQCISKSAVKTKFEQHSQRGKHIATEIRQTLDEVLNRAQRIRIEQLAVQKEVNDKLNYTEDQLGLVTKEMKEKIHRVVEDVEQRVSKALNAEIRRLSSLVNDFNVRFHAEPLVLNVYKRELHSYVESGLGSNLRAQLSSVLASNMESSQREMTNRMACLLPENKQQLCLNILPRREPFEVLYRLNCENLCADFHEDLEFRFSWASRVAISSIVSQGTMGGLIIAGFMLKTVGWRLIAVTGAIYGSLYLYERLTWTNRAKEREFKRQYVAHATKKLRLIVDLTSANCSHQVQQELSSTFARLCHLVDESNTEMNSELQKITETLRSLETAVTNAKVLRNKANYLANELELFDAAYIKSLN</sequence>
<dbReference type="GO" id="GO:0003924">
    <property type="term" value="F:GTPase activity"/>
    <property type="evidence" value="ECO:0007669"/>
    <property type="project" value="InterPro"/>
</dbReference>
<gene>
    <name evidence="14" type="ORF">HICCMSTLAB_LOCUS13232</name>
</gene>
<dbReference type="Gene3D" id="3.40.50.300">
    <property type="entry name" value="P-loop containing nucleotide triphosphate hydrolases"/>
    <property type="match status" value="1"/>
</dbReference>
<dbReference type="SUPFAM" id="SSF111479">
    <property type="entry name" value="Fzo-like conserved region"/>
    <property type="match status" value="1"/>
</dbReference>
<keyword evidence="15" id="KW-1185">Reference proteome</keyword>
<accession>A0A8J2HP32</accession>
<reference evidence="14" key="1">
    <citation type="submission" date="2021-04" db="EMBL/GenBank/DDBJ databases">
        <authorList>
            <person name="Chebbi M.A.C M."/>
        </authorList>
    </citation>
    <scope>NUCLEOTIDE SEQUENCE</scope>
</reference>
<dbReference type="InterPro" id="IPR006884">
    <property type="entry name" value="Fzo/mitofusin_HR2"/>
</dbReference>
<dbReference type="CDD" id="cd09912">
    <property type="entry name" value="DLP_2"/>
    <property type="match status" value="1"/>
</dbReference>
<dbReference type="PANTHER" id="PTHR10465">
    <property type="entry name" value="TRANSMEMBRANE GTPASE FZO1"/>
    <property type="match status" value="1"/>
</dbReference>
<evidence type="ECO:0000256" key="9">
    <source>
        <dbReference type="ARBA" id="ARBA00023134"/>
    </source>
</evidence>
<keyword evidence="7" id="KW-0175">Coiled coil</keyword>
<keyword evidence="2 12" id="KW-0812">Transmembrane</keyword>
<evidence type="ECO:0000256" key="8">
    <source>
        <dbReference type="ARBA" id="ARBA00023128"/>
    </source>
</evidence>
<evidence type="ECO:0000256" key="2">
    <source>
        <dbReference type="ARBA" id="ARBA00022692"/>
    </source>
</evidence>
<comment type="caution">
    <text evidence="14">The sequence shown here is derived from an EMBL/GenBank/DDBJ whole genome shotgun (WGS) entry which is preliminary data.</text>
</comment>
<dbReference type="OrthoDB" id="6256226at2759"/>
<dbReference type="GO" id="GO:0005741">
    <property type="term" value="C:mitochondrial outer membrane"/>
    <property type="evidence" value="ECO:0007669"/>
    <property type="project" value="UniProtKB-SubCell"/>
</dbReference>
<evidence type="ECO:0000256" key="4">
    <source>
        <dbReference type="ARBA" id="ARBA00022787"/>
    </source>
</evidence>
<evidence type="ECO:0000256" key="5">
    <source>
        <dbReference type="ARBA" id="ARBA00022801"/>
    </source>
</evidence>
<keyword evidence="8" id="KW-0496">Mitochondrion</keyword>
<evidence type="ECO:0000313" key="15">
    <source>
        <dbReference type="Proteomes" id="UP000786811"/>
    </source>
</evidence>
<protein>
    <submittedName>
        <fullName evidence="14">Similar to Marf: Transmembrane GTPase Marf (Drosophila melanogaster)</fullName>
    </submittedName>
</protein>
<keyword evidence="10 12" id="KW-0472">Membrane</keyword>
<evidence type="ECO:0000259" key="13">
    <source>
        <dbReference type="PROSITE" id="PS51718"/>
    </source>
</evidence>
<keyword evidence="4" id="KW-1000">Mitochondrion outer membrane</keyword>
<dbReference type="GO" id="GO:0005525">
    <property type="term" value="F:GTP binding"/>
    <property type="evidence" value="ECO:0007669"/>
    <property type="project" value="UniProtKB-KW"/>
</dbReference>
<comment type="catalytic activity">
    <reaction evidence="11">
        <text>GTP + H2O = GDP + phosphate + H(+)</text>
        <dbReference type="Rhea" id="RHEA:19669"/>
        <dbReference type="ChEBI" id="CHEBI:15377"/>
        <dbReference type="ChEBI" id="CHEBI:15378"/>
        <dbReference type="ChEBI" id="CHEBI:37565"/>
        <dbReference type="ChEBI" id="CHEBI:43474"/>
        <dbReference type="ChEBI" id="CHEBI:58189"/>
    </reaction>
</comment>
<dbReference type="FunFam" id="3.40.50.300:FF:000214">
    <property type="entry name" value="Mitofusin 2"/>
    <property type="match status" value="1"/>
</dbReference>
<dbReference type="Pfam" id="PF04799">
    <property type="entry name" value="Fzo_mitofusin"/>
    <property type="match status" value="1"/>
</dbReference>
<dbReference type="GO" id="GO:0051646">
    <property type="term" value="P:mitochondrion localization"/>
    <property type="evidence" value="ECO:0007669"/>
    <property type="project" value="TreeGrafter"/>
</dbReference>